<organism evidence="13 14">
    <name type="scientific">Haemonchus contortus</name>
    <name type="common">Barber pole worm</name>
    <dbReference type="NCBI Taxonomy" id="6289"/>
    <lineage>
        <taxon>Eukaryota</taxon>
        <taxon>Metazoa</taxon>
        <taxon>Ecdysozoa</taxon>
        <taxon>Nematoda</taxon>
        <taxon>Chromadorea</taxon>
        <taxon>Rhabditida</taxon>
        <taxon>Rhabditina</taxon>
        <taxon>Rhabditomorpha</taxon>
        <taxon>Strongyloidea</taxon>
        <taxon>Trichostrongylidae</taxon>
        <taxon>Haemonchus</taxon>
    </lineage>
</organism>
<keyword evidence="2" id="KW-0963">Cytoplasm</keyword>
<dbReference type="GO" id="GO:0035721">
    <property type="term" value="P:intraciliary retrograde transport"/>
    <property type="evidence" value="ECO:0007669"/>
    <property type="project" value="InterPro"/>
</dbReference>
<sequence>MKLLFRITEETVGPGKTCIAWRPNGNTLALASDNKSVVLYDKKGAIIDVLDVNGNVVDMAWDKEGDVLGIIVDASALAILWNINTRNAEQLDTATGAKELPLCLVWSAVSPLLAIGNSNGNLFIYNQQMSRKIPVLGKHQRKITGVAMTKQDEILCCSDDNTITVSSADGETIRTMAVSGEPNDLQVGEVKRPGGNVDVILSAVLGKKTLYLATLSEKPTEKLSTDTENENSMNLQFQEKYGTIVAHVWFNDGYMIVGFEKGFVVCISAHPSEMGQEIFSVAEYKTYLAAVAVSPSFGKILTVGDNQIKVREMRELNDIFVIMEVDTEKDLSQVECSLDGQLVAVASRGGGQKGVIINIAIEPSHIAVGPYHIAVATNNRVWVYNVTAGNSQSVAEGEYLSSVIDMQLNDEFICVMMEGKARLHRILNSDSGPAMTFPEQARNSRLVAAALSNHFFVFTTEANYLVFFSLEEWCVVSEYRHTTLIRQVCPDQEGLRVAIFDERAQNWVYSPVDDSMHKLPAVGSAIHYKAALWETFTIDRDTFIVYDNANIYVYLLNRSPIEDESVIYIGSTKLPFAHSPLMLSKGIVHCLTSSGKTSGVLLDSHRTDTVLEGKSPLVVRSLLKQALQLKRWMYAWRICDYTRDLLDWNTFAQAVLLNADAELALRIFRHIGDVSMGLALESIVSIEEKTLLAAHVSMLLGRYDQAEQLFLKSSCPNEALAMRRDLLDWSKALALAEQLSPSEIPHISREYAQQLEFMGDYPSALAHYENGIIENPEEETEQILEHNEVCRSGVARMSIRTGDIRRGIQLARDLHGRVVKRDCAIILEQLKQYGEAADLYELGQFYDRAAAVCLKAKAWGKVGELLPKVRSPKIHAQYGKIMEAEKRYKEAAVAYRNARDYDNLVRMLLDHLNMAEEAVKVVRESRSIEGAKLVAKFFSQLGDHASAIRFLVLSNCHQEAFQLAEATDHVAEYADSIEADGATQDQMAQLAEYFAGAGDAHNAGRFYLRAGHYRAALEYLMACGENHDSLLLAIECVAAAGDSKLTARLTDYLMGEVDEIPKDAKYLFRLYVALGMTREAATTAVVIARQEQERGSYTVARNVLLAMYQELVAKQIKVPYDMQNSLMIIHSYLIVKSLLRRNETLRAARMLIRTTANISRFPVHVVPILTSAVVVCSKAGLKSAAHRAAVQLMQPEFRQKIDAKYKKKIEAFVRKADKTDDPDETRPPCPHCAYPVPETELACDNCKSTIPYCIITGRHIVDSDFAQCPSCEFPGYYSEFKKLLAMDEICPMCSSSLKDVIPGDASAYLKKDKTNSEQLPP</sequence>
<dbReference type="InterPro" id="IPR040379">
    <property type="entry name" value="WDR19/dyf-2"/>
</dbReference>
<evidence type="ECO:0000256" key="2">
    <source>
        <dbReference type="ARBA" id="ARBA00022490"/>
    </source>
</evidence>
<keyword evidence="5" id="KW-0970">Cilium biogenesis/degradation</keyword>
<evidence type="ECO:0000256" key="5">
    <source>
        <dbReference type="ARBA" id="ARBA00022794"/>
    </source>
</evidence>
<evidence type="ECO:0000256" key="6">
    <source>
        <dbReference type="ARBA" id="ARBA00022803"/>
    </source>
</evidence>
<dbReference type="SMART" id="SM00320">
    <property type="entry name" value="WD40"/>
    <property type="match status" value="4"/>
</dbReference>
<dbReference type="OMA" id="NDMLTHT"/>
<keyword evidence="9" id="KW-0966">Cell projection</keyword>
<dbReference type="GO" id="GO:0060271">
    <property type="term" value="P:cilium assembly"/>
    <property type="evidence" value="ECO:0007669"/>
    <property type="project" value="TreeGrafter"/>
</dbReference>
<dbReference type="OrthoDB" id="10250638at2759"/>
<keyword evidence="4" id="KW-0677">Repeat</keyword>
<evidence type="ECO:0000256" key="1">
    <source>
        <dbReference type="ARBA" id="ARBA00004120"/>
    </source>
</evidence>
<evidence type="ECO:0000259" key="12">
    <source>
        <dbReference type="Pfam" id="PF24762"/>
    </source>
</evidence>
<dbReference type="InterPro" id="IPR001680">
    <property type="entry name" value="WD40_rpt"/>
</dbReference>
<feature type="domain" description="IF140/IFT172/WDR19 TPR" evidence="12">
    <location>
        <begin position="814"/>
        <end position="1054"/>
    </location>
</feature>
<dbReference type="InterPro" id="IPR057855">
    <property type="entry name" value="Beta-prop_WDR19_1st"/>
</dbReference>
<dbReference type="SUPFAM" id="SSF48452">
    <property type="entry name" value="TPR-like"/>
    <property type="match status" value="1"/>
</dbReference>
<evidence type="ECO:0000313" key="13">
    <source>
        <dbReference type="Proteomes" id="UP000025227"/>
    </source>
</evidence>
<proteinExistence type="predicted"/>
<dbReference type="Pfam" id="PF24762">
    <property type="entry name" value="TPR_IF140-IFT172"/>
    <property type="match status" value="1"/>
</dbReference>
<dbReference type="Gene3D" id="1.25.40.470">
    <property type="match status" value="2"/>
</dbReference>
<dbReference type="SUPFAM" id="SSF50978">
    <property type="entry name" value="WD40 repeat-like"/>
    <property type="match status" value="2"/>
</dbReference>
<protein>
    <submittedName>
        <fullName evidence="14">WD_REPEATS_REGION domain-containing protein</fullName>
    </submittedName>
</protein>
<evidence type="ECO:0000259" key="11">
    <source>
        <dbReference type="Pfam" id="PF23389"/>
    </source>
</evidence>
<dbReference type="Pfam" id="PF23145">
    <property type="entry name" value="Zf_2nd_IFT121"/>
    <property type="match status" value="1"/>
</dbReference>
<keyword evidence="6" id="KW-0802">TPR repeat</keyword>
<feature type="domain" description="WDR19 first beta-propeller" evidence="11">
    <location>
        <begin position="19"/>
        <end position="350"/>
    </location>
</feature>
<keyword evidence="13" id="KW-1185">Reference proteome</keyword>
<comment type="subcellular location">
    <subcellularLocation>
        <location evidence="1">Cytoplasm</location>
        <location evidence="1">Cytoskeleton</location>
        <location evidence="1">Cilium basal body</location>
    </subcellularLocation>
</comment>
<evidence type="ECO:0000256" key="8">
    <source>
        <dbReference type="ARBA" id="ARBA00023212"/>
    </source>
</evidence>
<evidence type="ECO:0000256" key="7">
    <source>
        <dbReference type="ARBA" id="ARBA00023069"/>
    </source>
</evidence>
<dbReference type="GO" id="GO:0008104">
    <property type="term" value="P:intracellular protein localization"/>
    <property type="evidence" value="ECO:0007669"/>
    <property type="project" value="UniProtKB-ARBA"/>
</dbReference>
<dbReference type="WBParaSite" id="HCON_00089540-00001">
    <property type="protein sequence ID" value="HCON_00089540-00001"/>
    <property type="gene ID" value="HCON_00089540"/>
</dbReference>
<evidence type="ECO:0000256" key="4">
    <source>
        <dbReference type="ARBA" id="ARBA00022737"/>
    </source>
</evidence>
<dbReference type="InterPro" id="IPR015943">
    <property type="entry name" value="WD40/YVTN_repeat-like_dom_sf"/>
</dbReference>
<dbReference type="FunFam" id="1.25.40.470:FF:000009">
    <property type="entry name" value="WD repeat-containing protein 19 isoform X1"/>
    <property type="match status" value="1"/>
</dbReference>
<dbReference type="GO" id="GO:0030991">
    <property type="term" value="C:intraciliary transport particle A"/>
    <property type="evidence" value="ECO:0007669"/>
    <property type="project" value="TreeGrafter"/>
</dbReference>
<dbReference type="InterPro" id="IPR056170">
    <property type="entry name" value="Znf_IFT121-like"/>
</dbReference>
<dbReference type="PANTHER" id="PTHR14920:SF0">
    <property type="entry name" value="WD REPEAT DOMAIN 19"/>
    <property type="match status" value="1"/>
</dbReference>
<keyword evidence="8" id="KW-0206">Cytoskeleton</keyword>
<evidence type="ECO:0000256" key="3">
    <source>
        <dbReference type="ARBA" id="ARBA00022574"/>
    </source>
</evidence>
<dbReference type="Pfam" id="PF23389">
    <property type="entry name" value="Beta-prop_WDR19_1st"/>
    <property type="match status" value="1"/>
</dbReference>
<keyword evidence="3" id="KW-0853">WD repeat</keyword>
<reference evidence="14" key="1">
    <citation type="submission" date="2020-12" db="UniProtKB">
        <authorList>
            <consortium name="WormBaseParasite"/>
        </authorList>
    </citation>
    <scope>IDENTIFICATION</scope>
    <source>
        <strain evidence="14">MHco3</strain>
    </source>
</reference>
<evidence type="ECO:0000259" key="10">
    <source>
        <dbReference type="Pfam" id="PF23145"/>
    </source>
</evidence>
<evidence type="ECO:0000313" key="14">
    <source>
        <dbReference type="WBParaSite" id="HCON_00089540-00001"/>
    </source>
</evidence>
<dbReference type="InterPro" id="IPR056168">
    <property type="entry name" value="TPR_IF140/IFT172/WDR19"/>
</dbReference>
<accession>A0A7I4YDT3</accession>
<keyword evidence="7" id="KW-0969">Cilium</keyword>
<evidence type="ECO:0000256" key="9">
    <source>
        <dbReference type="ARBA" id="ARBA00023273"/>
    </source>
</evidence>
<dbReference type="GO" id="GO:0005929">
    <property type="term" value="C:cilium"/>
    <property type="evidence" value="ECO:0007669"/>
    <property type="project" value="TreeGrafter"/>
</dbReference>
<dbReference type="Proteomes" id="UP000025227">
    <property type="component" value="Unplaced"/>
</dbReference>
<dbReference type="InterPro" id="IPR011990">
    <property type="entry name" value="TPR-like_helical_dom_sf"/>
</dbReference>
<name>A0A7I4YDT3_HAECO</name>
<dbReference type="Gene3D" id="2.130.10.10">
    <property type="entry name" value="YVTN repeat-like/Quinoprotein amine dehydrogenase"/>
    <property type="match status" value="1"/>
</dbReference>
<dbReference type="InterPro" id="IPR036322">
    <property type="entry name" value="WD40_repeat_dom_sf"/>
</dbReference>
<dbReference type="PANTHER" id="PTHR14920">
    <property type="entry name" value="OSMOTIC AVOIDANCE ABNORMAL PROTEIN 1/WD REPEAT MEMBRANE PROTEIN"/>
    <property type="match status" value="1"/>
</dbReference>
<feature type="domain" description="IFT121-like zinc finger" evidence="10">
    <location>
        <begin position="1251"/>
        <end position="1297"/>
    </location>
</feature>